<dbReference type="Proteomes" id="UP000827092">
    <property type="component" value="Unassembled WGS sequence"/>
</dbReference>
<sequence length="88" mass="9925">MCTSNGHSFNYGSGTAYVPGPATTFTTSEVSTLMDCIDEEPADFNYEIQDTKEEKIQWKTAAENKHFKLKILKVRRPAPQQTSRILPN</sequence>
<comment type="caution">
    <text evidence="1">The sequence shown here is derived from an EMBL/GenBank/DDBJ whole genome shotgun (WGS) entry which is preliminary data.</text>
</comment>
<evidence type="ECO:0000313" key="1">
    <source>
        <dbReference type="EMBL" id="KAG8194155.1"/>
    </source>
</evidence>
<keyword evidence="2" id="KW-1185">Reference proteome</keyword>
<protein>
    <submittedName>
        <fullName evidence="1">Uncharacterized protein</fullName>
    </submittedName>
</protein>
<dbReference type="EMBL" id="JAFNEN010000108">
    <property type="protein sequence ID" value="KAG8194155.1"/>
    <property type="molecule type" value="Genomic_DNA"/>
</dbReference>
<proteinExistence type="predicted"/>
<organism evidence="1 2">
    <name type="scientific">Oedothorax gibbosus</name>
    <dbReference type="NCBI Taxonomy" id="931172"/>
    <lineage>
        <taxon>Eukaryota</taxon>
        <taxon>Metazoa</taxon>
        <taxon>Ecdysozoa</taxon>
        <taxon>Arthropoda</taxon>
        <taxon>Chelicerata</taxon>
        <taxon>Arachnida</taxon>
        <taxon>Araneae</taxon>
        <taxon>Araneomorphae</taxon>
        <taxon>Entelegynae</taxon>
        <taxon>Araneoidea</taxon>
        <taxon>Linyphiidae</taxon>
        <taxon>Erigoninae</taxon>
        <taxon>Oedothorax</taxon>
    </lineage>
</organism>
<dbReference type="AlphaFoldDB" id="A0AAV6VBW0"/>
<name>A0AAV6VBW0_9ARAC</name>
<reference evidence="1 2" key="1">
    <citation type="journal article" date="2022" name="Nat. Ecol. Evol.">
        <title>A masculinizing supergene underlies an exaggerated male reproductive morph in a spider.</title>
        <authorList>
            <person name="Hendrickx F."/>
            <person name="De Corte Z."/>
            <person name="Sonet G."/>
            <person name="Van Belleghem S.M."/>
            <person name="Kostlbacher S."/>
            <person name="Vangestel C."/>
        </authorList>
    </citation>
    <scope>NUCLEOTIDE SEQUENCE [LARGE SCALE GENOMIC DNA]</scope>
    <source>
        <strain evidence="1">W744_W776</strain>
    </source>
</reference>
<accession>A0AAV6VBW0</accession>
<gene>
    <name evidence="1" type="ORF">JTE90_000993</name>
</gene>
<evidence type="ECO:0000313" key="2">
    <source>
        <dbReference type="Proteomes" id="UP000827092"/>
    </source>
</evidence>